<name>A0A2T0RDI0_9ACTN</name>
<gene>
    <name evidence="5" type="ORF">CLV70_13715</name>
</gene>
<dbReference type="RefSeq" id="WP_106131236.1">
    <property type="nucleotide sequence ID" value="NZ_PVZG01000037.1"/>
</dbReference>
<keyword evidence="3" id="KW-0812">Transmembrane</keyword>
<dbReference type="PANTHER" id="PTHR33392">
    <property type="entry name" value="POLYISOPRENYL-TEICHOIC ACID--PEPTIDOGLYCAN TEICHOIC ACID TRANSFERASE TAGU"/>
    <property type="match status" value="1"/>
</dbReference>
<feature type="domain" description="Cell envelope-related transcriptional attenuator" evidence="4">
    <location>
        <begin position="86"/>
        <end position="267"/>
    </location>
</feature>
<feature type="compositionally biased region" description="Low complexity" evidence="2">
    <location>
        <begin position="35"/>
        <end position="52"/>
    </location>
</feature>
<dbReference type="EMBL" id="PVZG01000037">
    <property type="protein sequence ID" value="PRY19213.1"/>
    <property type="molecule type" value="Genomic_DNA"/>
</dbReference>
<keyword evidence="6" id="KW-1185">Reference proteome</keyword>
<protein>
    <submittedName>
        <fullName evidence="5">LytR family transcriptional attenuator</fullName>
    </submittedName>
</protein>
<accession>A0A2T0RDI0</accession>
<keyword evidence="3" id="KW-0472">Membrane</keyword>
<sequence length="364" mass="38042">MRTHRTAWIVAAVIVVLLAGGTGVFLALRGDSGEPSGTAAPTLPAPSAEAPSASPPPPPGADLTGPLDLLLIGVDTRVSIPDWQPHADAIMLLHIDEGLKTGFLYSLPRDLRVDIPAFAKNGYGGGRHKLTEAMSYGARVPGTDRADTAQGYELLARTIEKYTGIRSFDAGAVLTFAGLSRLTDALGGVTLTIDQKVVSQHRRPDGTARTLRPGGGGYVGPQATYLPGTRKLTGWQAIDYARQRYTAGGDYTRQRHQRQLVKALLTEAGKAGLATDPARLGSVVGALGDTLAVSGERTPVEYAYALRDLTPSGLTSVALPGSSVVSNGGYIGEQLDAGGRAFLRAVASGDPGAYLDKHPELISK</sequence>
<feature type="transmembrane region" description="Helical" evidence="3">
    <location>
        <begin position="7"/>
        <end position="28"/>
    </location>
</feature>
<proteinExistence type="inferred from homology"/>
<dbReference type="OrthoDB" id="5171929at2"/>
<evidence type="ECO:0000256" key="3">
    <source>
        <dbReference type="SAM" id="Phobius"/>
    </source>
</evidence>
<dbReference type="PANTHER" id="PTHR33392:SF6">
    <property type="entry name" value="POLYISOPRENYL-TEICHOIC ACID--PEPTIDOGLYCAN TEICHOIC ACID TRANSFERASE TAGU"/>
    <property type="match status" value="1"/>
</dbReference>
<reference evidence="5 6" key="1">
    <citation type="submission" date="2018-03" db="EMBL/GenBank/DDBJ databases">
        <title>Genomic Encyclopedia of Archaeal and Bacterial Type Strains, Phase II (KMG-II): from individual species to whole genera.</title>
        <authorList>
            <person name="Goeker M."/>
        </authorList>
    </citation>
    <scope>NUCLEOTIDE SEQUENCE [LARGE SCALE GENOMIC DNA]</scope>
    <source>
        <strain evidence="5 6">DSM 45348</strain>
    </source>
</reference>
<evidence type="ECO:0000259" key="4">
    <source>
        <dbReference type="Pfam" id="PF03816"/>
    </source>
</evidence>
<comment type="caution">
    <text evidence="5">The sequence shown here is derived from an EMBL/GenBank/DDBJ whole genome shotgun (WGS) entry which is preliminary data.</text>
</comment>
<dbReference type="Gene3D" id="3.40.630.190">
    <property type="entry name" value="LCP protein"/>
    <property type="match status" value="1"/>
</dbReference>
<organism evidence="5 6">
    <name type="scientific">Pseudosporangium ferrugineum</name>
    <dbReference type="NCBI Taxonomy" id="439699"/>
    <lineage>
        <taxon>Bacteria</taxon>
        <taxon>Bacillati</taxon>
        <taxon>Actinomycetota</taxon>
        <taxon>Actinomycetes</taxon>
        <taxon>Micromonosporales</taxon>
        <taxon>Micromonosporaceae</taxon>
        <taxon>Pseudosporangium</taxon>
    </lineage>
</organism>
<evidence type="ECO:0000313" key="5">
    <source>
        <dbReference type="EMBL" id="PRY19213.1"/>
    </source>
</evidence>
<evidence type="ECO:0000256" key="2">
    <source>
        <dbReference type="SAM" id="MobiDB-lite"/>
    </source>
</evidence>
<dbReference type="InterPro" id="IPR004474">
    <property type="entry name" value="LytR_CpsA_psr"/>
</dbReference>
<keyword evidence="3" id="KW-1133">Transmembrane helix</keyword>
<evidence type="ECO:0000313" key="6">
    <source>
        <dbReference type="Proteomes" id="UP000239209"/>
    </source>
</evidence>
<comment type="similarity">
    <text evidence="1">Belongs to the LytR/CpsA/Psr (LCP) family.</text>
</comment>
<feature type="region of interest" description="Disordered" evidence="2">
    <location>
        <begin position="33"/>
        <end position="62"/>
    </location>
</feature>
<dbReference type="AlphaFoldDB" id="A0A2T0RDI0"/>
<dbReference type="Pfam" id="PF03816">
    <property type="entry name" value="LytR_cpsA_psr"/>
    <property type="match status" value="1"/>
</dbReference>
<evidence type="ECO:0000256" key="1">
    <source>
        <dbReference type="ARBA" id="ARBA00006068"/>
    </source>
</evidence>
<dbReference type="InterPro" id="IPR050922">
    <property type="entry name" value="LytR/CpsA/Psr_CW_biosynth"/>
</dbReference>
<dbReference type="Proteomes" id="UP000239209">
    <property type="component" value="Unassembled WGS sequence"/>
</dbReference>